<proteinExistence type="predicted"/>
<sequence length="104" mass="12206">MLNCDQTAQLMMHSSAHGRRRGHVTRDASPVPRHPFVRLETDLRTHPQGQAFCLSVFHHWQIVPGDPLDKSIVIKPLDNRPNRQHAQPRRRTLQRYWQVQLVHP</sequence>
<dbReference type="AlphaFoldDB" id="A0A8D8G2G1"/>
<dbReference type="InterPro" id="IPR035647">
    <property type="entry name" value="EFG_III/V"/>
</dbReference>
<dbReference type="SUPFAM" id="SSF54980">
    <property type="entry name" value="EF-G C-terminal domain-like"/>
    <property type="match status" value="1"/>
</dbReference>
<name>A0A8D8G2G1_CULPI</name>
<organism evidence="1">
    <name type="scientific">Culex pipiens</name>
    <name type="common">House mosquito</name>
    <dbReference type="NCBI Taxonomy" id="7175"/>
    <lineage>
        <taxon>Eukaryota</taxon>
        <taxon>Metazoa</taxon>
        <taxon>Ecdysozoa</taxon>
        <taxon>Arthropoda</taxon>
        <taxon>Hexapoda</taxon>
        <taxon>Insecta</taxon>
        <taxon>Pterygota</taxon>
        <taxon>Neoptera</taxon>
        <taxon>Endopterygota</taxon>
        <taxon>Diptera</taxon>
        <taxon>Nematocera</taxon>
        <taxon>Culicoidea</taxon>
        <taxon>Culicidae</taxon>
        <taxon>Culicinae</taxon>
        <taxon>Culicini</taxon>
        <taxon>Culex</taxon>
        <taxon>Culex</taxon>
    </lineage>
</organism>
<accession>A0A8D8G2G1</accession>
<dbReference type="EMBL" id="HBUE01118352">
    <property type="protein sequence ID" value="CAG6491279.1"/>
    <property type="molecule type" value="Transcribed_RNA"/>
</dbReference>
<protein>
    <submittedName>
        <fullName evidence="1">116 kDa U5 small nuclear ribonucleoprotein component</fullName>
    </submittedName>
</protein>
<reference evidence="1" key="1">
    <citation type="submission" date="2021-05" db="EMBL/GenBank/DDBJ databases">
        <authorList>
            <person name="Alioto T."/>
            <person name="Alioto T."/>
            <person name="Gomez Garrido J."/>
        </authorList>
    </citation>
    <scope>NUCLEOTIDE SEQUENCE</scope>
</reference>
<dbReference type="Gene3D" id="3.30.70.240">
    <property type="match status" value="1"/>
</dbReference>
<evidence type="ECO:0000313" key="1">
    <source>
        <dbReference type="EMBL" id="CAG6491279.1"/>
    </source>
</evidence>
<keyword evidence="1" id="KW-0687">Ribonucleoprotein</keyword>
<dbReference type="GO" id="GO:1990904">
    <property type="term" value="C:ribonucleoprotein complex"/>
    <property type="evidence" value="ECO:0007669"/>
    <property type="project" value="UniProtKB-KW"/>
</dbReference>